<reference evidence="1 2" key="1">
    <citation type="submission" date="2024-06" db="EMBL/GenBank/DDBJ databases">
        <title>Genomic Encyclopedia of Type Strains, Phase V (KMG-V): Genome sequencing to study the core and pangenomes of soil and plant-associated prokaryotes.</title>
        <authorList>
            <person name="Whitman W."/>
        </authorList>
    </citation>
    <scope>NUCLEOTIDE SEQUENCE [LARGE SCALE GENOMIC DNA]</scope>
    <source>
        <strain evidence="1 2">NE40</strain>
    </source>
</reference>
<accession>A0ABV2SHN2</accession>
<organism evidence="1 2">
    <name type="scientific">Endozoicomonas lisbonensis</name>
    <dbReference type="NCBI Taxonomy" id="3120522"/>
    <lineage>
        <taxon>Bacteria</taxon>
        <taxon>Pseudomonadati</taxon>
        <taxon>Pseudomonadota</taxon>
        <taxon>Gammaproteobacteria</taxon>
        <taxon>Oceanospirillales</taxon>
        <taxon>Endozoicomonadaceae</taxon>
        <taxon>Endozoicomonas</taxon>
    </lineage>
</organism>
<dbReference type="EMBL" id="JBEWTB010000002">
    <property type="protein sequence ID" value="MET4757285.1"/>
    <property type="molecule type" value="Genomic_DNA"/>
</dbReference>
<protein>
    <submittedName>
        <fullName evidence="1">Uncharacterized protein</fullName>
    </submittedName>
</protein>
<comment type="caution">
    <text evidence="1">The sequence shown here is derived from an EMBL/GenBank/DDBJ whole genome shotgun (WGS) entry which is preliminary data.</text>
</comment>
<gene>
    <name evidence="1" type="ORF">V5J35_002477</name>
</gene>
<sequence length="78" mass="8986">MSGLRKAMNGSLRVKDRNTFEEGRLFQSLKTGWVKVLMDNGEVREYRPTDLIASTGSALQETLQEVPFKKIRQNDHDF</sequence>
<name>A0ABV2SHN2_9GAMM</name>
<keyword evidence="2" id="KW-1185">Reference proteome</keyword>
<evidence type="ECO:0000313" key="2">
    <source>
        <dbReference type="Proteomes" id="UP001549366"/>
    </source>
</evidence>
<proteinExistence type="predicted"/>
<evidence type="ECO:0000313" key="1">
    <source>
        <dbReference type="EMBL" id="MET4757285.1"/>
    </source>
</evidence>
<dbReference type="Proteomes" id="UP001549366">
    <property type="component" value="Unassembled WGS sequence"/>
</dbReference>